<feature type="compositionally biased region" description="Polar residues" evidence="1">
    <location>
        <begin position="18"/>
        <end position="34"/>
    </location>
</feature>
<reference evidence="2" key="1">
    <citation type="submission" date="2022-10" db="EMBL/GenBank/DDBJ databases">
        <title>Puccinia triticina Genome sequencing and assembly.</title>
        <authorList>
            <person name="Li C."/>
        </authorList>
    </citation>
    <scope>NUCLEOTIDE SEQUENCE</scope>
    <source>
        <strain evidence="2">Pt15</strain>
    </source>
</reference>
<keyword evidence="3" id="KW-1185">Reference proteome</keyword>
<evidence type="ECO:0000256" key="1">
    <source>
        <dbReference type="SAM" id="MobiDB-lite"/>
    </source>
</evidence>
<accession>A0ABY7C9N1</accession>
<gene>
    <name evidence="2" type="ORF">PtA15_2A199</name>
</gene>
<feature type="compositionally biased region" description="Polar residues" evidence="1">
    <location>
        <begin position="51"/>
        <end position="63"/>
    </location>
</feature>
<organism evidence="2 3">
    <name type="scientific">Puccinia triticina</name>
    <dbReference type="NCBI Taxonomy" id="208348"/>
    <lineage>
        <taxon>Eukaryota</taxon>
        <taxon>Fungi</taxon>
        <taxon>Dikarya</taxon>
        <taxon>Basidiomycota</taxon>
        <taxon>Pucciniomycotina</taxon>
        <taxon>Pucciniomycetes</taxon>
        <taxon>Pucciniales</taxon>
        <taxon>Pucciniaceae</taxon>
        <taxon>Puccinia</taxon>
    </lineage>
</organism>
<proteinExistence type="predicted"/>
<feature type="region of interest" description="Disordered" evidence="1">
    <location>
        <begin position="18"/>
        <end position="72"/>
    </location>
</feature>
<sequence>MRYNYHVLQRAARKLSWTQPTFQSATPIRNTSRQGDTKASRLSLNDDNKPSRPTSSVRSQLTHIPSPKDRLFPAPLVIPISSPHLTSPAQN</sequence>
<dbReference type="GeneID" id="77807089"/>
<name>A0ABY7C9N1_9BASI</name>
<protein>
    <submittedName>
        <fullName evidence="2">Uncharacterized protein</fullName>
    </submittedName>
</protein>
<evidence type="ECO:0000313" key="3">
    <source>
        <dbReference type="Proteomes" id="UP001164743"/>
    </source>
</evidence>
<dbReference type="RefSeq" id="XP_053017441.1">
    <property type="nucleotide sequence ID" value="XM_053166194.1"/>
</dbReference>
<evidence type="ECO:0000313" key="2">
    <source>
        <dbReference type="EMBL" id="WAQ81886.1"/>
    </source>
</evidence>
<dbReference type="Proteomes" id="UP001164743">
    <property type="component" value="Chromosome 2A"/>
</dbReference>
<feature type="compositionally biased region" description="Basic and acidic residues" evidence="1">
    <location>
        <begin position="35"/>
        <end position="50"/>
    </location>
</feature>
<dbReference type="EMBL" id="CP110422">
    <property type="protein sequence ID" value="WAQ81886.1"/>
    <property type="molecule type" value="Genomic_DNA"/>
</dbReference>